<dbReference type="EMBL" id="LRXL01000052">
    <property type="protein sequence ID" value="OAB76073.1"/>
    <property type="molecule type" value="Genomic_DNA"/>
</dbReference>
<sequence>MFNRDHNCEILRLLFIRYELVCAIIFKKHETASCFYTSKLQCIDNQWLRDAVIANCFFNNYDREEEFVKIISSENKNAKE</sequence>
<keyword evidence="2" id="KW-1185">Reference proteome</keyword>
<organism evidence="1 2">
    <name type="scientific">Cochleicola gelatinilyticus</name>
    <dbReference type="NCBI Taxonomy" id="1763537"/>
    <lineage>
        <taxon>Bacteria</taxon>
        <taxon>Pseudomonadati</taxon>
        <taxon>Bacteroidota</taxon>
        <taxon>Flavobacteriia</taxon>
        <taxon>Flavobacteriales</taxon>
        <taxon>Flavobacteriaceae</taxon>
        <taxon>Cochleicola</taxon>
    </lineage>
</organism>
<dbReference type="Proteomes" id="UP000077013">
    <property type="component" value="Unassembled WGS sequence"/>
</dbReference>
<proteinExistence type="predicted"/>
<dbReference type="STRING" id="1763537.ULVI_13525"/>
<gene>
    <name evidence="1" type="ORF">ULVI_13525</name>
</gene>
<name>A0A167F0T4_9FLAO</name>
<dbReference type="AlphaFoldDB" id="A0A167F0T4"/>
<comment type="caution">
    <text evidence="1">The sequence shown here is derived from an EMBL/GenBank/DDBJ whole genome shotgun (WGS) entry which is preliminary data.</text>
</comment>
<protein>
    <submittedName>
        <fullName evidence="1">Uncharacterized protein</fullName>
    </submittedName>
</protein>
<reference evidence="1 2" key="1">
    <citation type="submission" date="2016-02" db="EMBL/GenBank/DDBJ databases">
        <title>Ulvibacter sp. LPB0005, isolated from Thais luteostoma.</title>
        <authorList>
            <person name="Shin S.-K."/>
            <person name="Yi H."/>
        </authorList>
    </citation>
    <scope>NUCLEOTIDE SEQUENCE [LARGE SCALE GENOMIC DNA]</scope>
    <source>
        <strain evidence="1 2">LPB0005</strain>
    </source>
</reference>
<accession>A0A167F0T4</accession>
<evidence type="ECO:0000313" key="1">
    <source>
        <dbReference type="EMBL" id="OAB76073.1"/>
    </source>
</evidence>
<evidence type="ECO:0000313" key="2">
    <source>
        <dbReference type="Proteomes" id="UP000077013"/>
    </source>
</evidence>